<reference evidence="2" key="1">
    <citation type="submission" date="2020-03" db="EMBL/GenBank/DDBJ databases">
        <authorList>
            <person name="Weist P."/>
        </authorList>
    </citation>
    <scope>NUCLEOTIDE SEQUENCE</scope>
</reference>
<evidence type="ECO:0000313" key="2">
    <source>
        <dbReference type="EMBL" id="CAB1445247.1"/>
    </source>
</evidence>
<organism evidence="2 3">
    <name type="scientific">Pleuronectes platessa</name>
    <name type="common">European plaice</name>
    <dbReference type="NCBI Taxonomy" id="8262"/>
    <lineage>
        <taxon>Eukaryota</taxon>
        <taxon>Metazoa</taxon>
        <taxon>Chordata</taxon>
        <taxon>Craniata</taxon>
        <taxon>Vertebrata</taxon>
        <taxon>Euteleostomi</taxon>
        <taxon>Actinopterygii</taxon>
        <taxon>Neopterygii</taxon>
        <taxon>Teleostei</taxon>
        <taxon>Neoteleostei</taxon>
        <taxon>Acanthomorphata</taxon>
        <taxon>Carangaria</taxon>
        <taxon>Pleuronectiformes</taxon>
        <taxon>Pleuronectoidei</taxon>
        <taxon>Pleuronectidae</taxon>
        <taxon>Pleuronectes</taxon>
    </lineage>
</organism>
<name>A0A9N7V985_PLEPL</name>
<feature type="region of interest" description="Disordered" evidence="1">
    <location>
        <begin position="181"/>
        <end position="250"/>
    </location>
</feature>
<dbReference type="EMBL" id="CADEAL010003591">
    <property type="protein sequence ID" value="CAB1445247.1"/>
    <property type="molecule type" value="Genomic_DNA"/>
</dbReference>
<dbReference type="AlphaFoldDB" id="A0A9N7V985"/>
<proteinExistence type="predicted"/>
<accession>A0A9N7V985</accession>
<dbReference type="Proteomes" id="UP001153269">
    <property type="component" value="Unassembled WGS sequence"/>
</dbReference>
<evidence type="ECO:0000256" key="1">
    <source>
        <dbReference type="SAM" id="MobiDB-lite"/>
    </source>
</evidence>
<gene>
    <name evidence="2" type="ORF">PLEPLA_LOCUS32978</name>
</gene>
<feature type="region of interest" description="Disordered" evidence="1">
    <location>
        <begin position="69"/>
        <end position="169"/>
    </location>
</feature>
<keyword evidence="3" id="KW-1185">Reference proteome</keyword>
<feature type="compositionally biased region" description="Basic and acidic residues" evidence="1">
    <location>
        <begin position="92"/>
        <end position="109"/>
    </location>
</feature>
<sequence length="250" mass="27906">MLTCSLMPLGRWRLIWEMSHSTPHIWSPYSGAERLLIPPPPPFNSLPINVHLLAGWGRAKARIKSLWGTHPTHRMSRPSSIIPPLSAMPQRITEKEREEERKRKTEKAGSGRRSPSSWGQSGGLAGNKPTVIRDKDTSPQKQARGQREERLLGWKVTQAAGQKVDKKQRALTNSLQRSLRHDALSGKFPPSSDWCLGPSSEPAVTTEESGEKPTQAHGTERADRPRAAGRFKRRVSLLGDDSAHHCTTHH</sequence>
<evidence type="ECO:0000313" key="3">
    <source>
        <dbReference type="Proteomes" id="UP001153269"/>
    </source>
</evidence>
<comment type="caution">
    <text evidence="2">The sequence shown here is derived from an EMBL/GenBank/DDBJ whole genome shotgun (WGS) entry which is preliminary data.</text>
</comment>
<protein>
    <submittedName>
        <fullName evidence="2">Uncharacterized protein</fullName>
    </submittedName>
</protein>